<evidence type="ECO:0000313" key="2">
    <source>
        <dbReference type="Proteomes" id="UP000887565"/>
    </source>
</evidence>
<evidence type="ECO:0000313" key="3">
    <source>
        <dbReference type="WBParaSite" id="nRc.2.0.1.t18753-RA"/>
    </source>
</evidence>
<protein>
    <submittedName>
        <fullName evidence="3">Uncharacterized protein</fullName>
    </submittedName>
</protein>
<feature type="compositionally biased region" description="Low complexity" evidence="1">
    <location>
        <begin position="66"/>
        <end position="75"/>
    </location>
</feature>
<proteinExistence type="predicted"/>
<dbReference type="AlphaFoldDB" id="A0A915IY46"/>
<name>A0A915IY46_ROMCU</name>
<dbReference type="Proteomes" id="UP000887565">
    <property type="component" value="Unplaced"/>
</dbReference>
<keyword evidence="2" id="KW-1185">Reference proteome</keyword>
<dbReference type="WBParaSite" id="nRc.2.0.1.t18753-RA">
    <property type="protein sequence ID" value="nRc.2.0.1.t18753-RA"/>
    <property type="gene ID" value="nRc.2.0.1.g18753"/>
</dbReference>
<feature type="region of interest" description="Disordered" evidence="1">
    <location>
        <begin position="57"/>
        <end position="76"/>
    </location>
</feature>
<reference evidence="3" key="1">
    <citation type="submission" date="2022-11" db="UniProtKB">
        <authorList>
            <consortium name="WormBaseParasite"/>
        </authorList>
    </citation>
    <scope>IDENTIFICATION</scope>
</reference>
<evidence type="ECO:0000256" key="1">
    <source>
        <dbReference type="SAM" id="MobiDB-lite"/>
    </source>
</evidence>
<organism evidence="2 3">
    <name type="scientific">Romanomermis culicivorax</name>
    <name type="common">Nematode worm</name>
    <dbReference type="NCBI Taxonomy" id="13658"/>
    <lineage>
        <taxon>Eukaryota</taxon>
        <taxon>Metazoa</taxon>
        <taxon>Ecdysozoa</taxon>
        <taxon>Nematoda</taxon>
        <taxon>Enoplea</taxon>
        <taxon>Dorylaimia</taxon>
        <taxon>Mermithida</taxon>
        <taxon>Mermithoidea</taxon>
        <taxon>Mermithidae</taxon>
        <taxon>Romanomermis</taxon>
    </lineage>
</organism>
<sequence>MNNQFLSIIIKNYNRIKHSTNVKHKLDKDDILMEILEGITSDEDEVIVDEVLENITSEEEEEEKTINNNDNNNNISDEEGTILDYEDNENDQYRTHLCLMQPVGNEQLEEEDVFETNDEVWHYDNIHQYHPTKNPDDGSFTQYVNIFMKMKLLGQ</sequence>
<accession>A0A915IY46</accession>